<dbReference type="EMBL" id="HG001729">
    <property type="protein sequence ID" value="CDF35359.1"/>
    <property type="molecule type" value="Genomic_DNA"/>
</dbReference>
<dbReference type="RefSeq" id="XP_005715178.1">
    <property type="nucleotide sequence ID" value="XM_005715121.1"/>
</dbReference>
<keyword evidence="3" id="KW-1185">Reference proteome</keyword>
<dbReference type="Proteomes" id="UP000012073">
    <property type="component" value="Unassembled WGS sequence"/>
</dbReference>
<name>R7QBB4_CHOCR</name>
<organism evidence="2 3">
    <name type="scientific">Chondrus crispus</name>
    <name type="common">Carrageen Irish moss</name>
    <name type="synonym">Polymorpha crispa</name>
    <dbReference type="NCBI Taxonomy" id="2769"/>
    <lineage>
        <taxon>Eukaryota</taxon>
        <taxon>Rhodophyta</taxon>
        <taxon>Florideophyceae</taxon>
        <taxon>Rhodymeniophycidae</taxon>
        <taxon>Gigartinales</taxon>
        <taxon>Gigartinaceae</taxon>
        <taxon>Chondrus</taxon>
    </lineage>
</organism>
<accession>R7QBB4</accession>
<feature type="chain" id="PRO_5004442664" description="Secreted protein" evidence="1">
    <location>
        <begin position="25"/>
        <end position="231"/>
    </location>
</feature>
<dbReference type="KEGG" id="ccp:CHC_T00003414001"/>
<gene>
    <name evidence="2" type="ORF">CHC_T00003414001</name>
</gene>
<evidence type="ECO:0008006" key="4">
    <source>
        <dbReference type="Google" id="ProtNLM"/>
    </source>
</evidence>
<sequence length="231" mass="25930">MSTRCKNQTLFLFFVVVSIGPVCHQTALAPSIAVTIIQRRNKTFVYPMLPQSHFPSHRNHHIGTISVPYRYHVFHSHSHPHTNSSPPHTFSTTNDMLRYPGPVACTAFAFFRVLLTAPIPASRHCLLVSELALPPASALIIVRAKLINLRMSEENHPPSSPPLVRLLSHVTSSPCLTTSAEIGDEVCVLWPRPYSIQREVYRNSPEETRGHARSESKSFEQQCFVAPYSAR</sequence>
<proteinExistence type="predicted"/>
<evidence type="ECO:0000313" key="2">
    <source>
        <dbReference type="EMBL" id="CDF35359.1"/>
    </source>
</evidence>
<dbReference type="AlphaFoldDB" id="R7QBB4"/>
<feature type="signal peptide" evidence="1">
    <location>
        <begin position="1"/>
        <end position="24"/>
    </location>
</feature>
<dbReference type="GeneID" id="17322890"/>
<dbReference type="Gramene" id="CDF35359">
    <property type="protein sequence ID" value="CDF35359"/>
    <property type="gene ID" value="CHC_T00003414001"/>
</dbReference>
<reference evidence="3" key="1">
    <citation type="journal article" date="2013" name="Proc. Natl. Acad. Sci. U.S.A.">
        <title>Genome structure and metabolic features in the red seaweed Chondrus crispus shed light on evolution of the Archaeplastida.</title>
        <authorList>
            <person name="Collen J."/>
            <person name="Porcel B."/>
            <person name="Carre W."/>
            <person name="Ball S.G."/>
            <person name="Chaparro C."/>
            <person name="Tonon T."/>
            <person name="Barbeyron T."/>
            <person name="Michel G."/>
            <person name="Noel B."/>
            <person name="Valentin K."/>
            <person name="Elias M."/>
            <person name="Artiguenave F."/>
            <person name="Arun A."/>
            <person name="Aury J.M."/>
            <person name="Barbosa-Neto J.F."/>
            <person name="Bothwell J.H."/>
            <person name="Bouget F.Y."/>
            <person name="Brillet L."/>
            <person name="Cabello-Hurtado F."/>
            <person name="Capella-Gutierrez S."/>
            <person name="Charrier B."/>
            <person name="Cladiere L."/>
            <person name="Cock J.M."/>
            <person name="Coelho S.M."/>
            <person name="Colleoni C."/>
            <person name="Czjzek M."/>
            <person name="Da Silva C."/>
            <person name="Delage L."/>
            <person name="Denoeud F."/>
            <person name="Deschamps P."/>
            <person name="Dittami S.M."/>
            <person name="Gabaldon T."/>
            <person name="Gachon C.M."/>
            <person name="Groisillier A."/>
            <person name="Herve C."/>
            <person name="Jabbari K."/>
            <person name="Katinka M."/>
            <person name="Kloareg B."/>
            <person name="Kowalczyk N."/>
            <person name="Labadie K."/>
            <person name="Leblanc C."/>
            <person name="Lopez P.J."/>
            <person name="McLachlan D.H."/>
            <person name="Meslet-Cladiere L."/>
            <person name="Moustafa A."/>
            <person name="Nehr Z."/>
            <person name="Nyvall Collen P."/>
            <person name="Panaud O."/>
            <person name="Partensky F."/>
            <person name="Poulain J."/>
            <person name="Rensing S.A."/>
            <person name="Rousvoal S."/>
            <person name="Samson G."/>
            <person name="Symeonidi A."/>
            <person name="Weissenbach J."/>
            <person name="Zambounis A."/>
            <person name="Wincker P."/>
            <person name="Boyen C."/>
        </authorList>
    </citation>
    <scope>NUCLEOTIDE SEQUENCE [LARGE SCALE GENOMIC DNA]</scope>
    <source>
        <strain evidence="3">cv. Stackhouse</strain>
    </source>
</reference>
<evidence type="ECO:0000313" key="3">
    <source>
        <dbReference type="Proteomes" id="UP000012073"/>
    </source>
</evidence>
<evidence type="ECO:0000256" key="1">
    <source>
        <dbReference type="SAM" id="SignalP"/>
    </source>
</evidence>
<keyword evidence="1" id="KW-0732">Signal</keyword>
<protein>
    <recommendedName>
        <fullName evidence="4">Secreted protein</fullName>
    </recommendedName>
</protein>